<proteinExistence type="predicted"/>
<protein>
    <submittedName>
        <fullName evidence="2">Uncharacterized protein</fullName>
    </submittedName>
</protein>
<accession>A0A2G5V2G4</accession>
<dbReference type="STRING" id="1611254.A0A2G5V2G4"/>
<sequence length="96" mass="10378">MKDDDDSLVLEASAESLSSQETEETTTVEPPTADPFGEDISSISCKYGMAYTLEALLNSVAPGWKYHVSNTGSVKQTWFKMDNATSRICGHIGGLD</sequence>
<dbReference type="EMBL" id="PDUG01000002">
    <property type="protein sequence ID" value="PIC45920.1"/>
    <property type="molecule type" value="Genomic_DNA"/>
</dbReference>
<organism evidence="2 3">
    <name type="scientific">Caenorhabditis nigoni</name>
    <dbReference type="NCBI Taxonomy" id="1611254"/>
    <lineage>
        <taxon>Eukaryota</taxon>
        <taxon>Metazoa</taxon>
        <taxon>Ecdysozoa</taxon>
        <taxon>Nematoda</taxon>
        <taxon>Chromadorea</taxon>
        <taxon>Rhabditida</taxon>
        <taxon>Rhabditina</taxon>
        <taxon>Rhabditomorpha</taxon>
        <taxon>Rhabditoidea</taxon>
        <taxon>Rhabditidae</taxon>
        <taxon>Peloderinae</taxon>
        <taxon>Caenorhabditis</taxon>
    </lineage>
</organism>
<comment type="caution">
    <text evidence="2">The sequence shown here is derived from an EMBL/GenBank/DDBJ whole genome shotgun (WGS) entry which is preliminary data.</text>
</comment>
<gene>
    <name evidence="2" type="primary">Cnig_chr_II.g5782</name>
    <name evidence="2" type="ORF">B9Z55_005782</name>
</gene>
<feature type="compositionally biased region" description="Low complexity" evidence="1">
    <location>
        <begin position="9"/>
        <end position="20"/>
    </location>
</feature>
<dbReference type="AlphaFoldDB" id="A0A2G5V2G4"/>
<reference evidence="3" key="1">
    <citation type="submission" date="2017-10" db="EMBL/GenBank/DDBJ databases">
        <title>Rapid genome shrinkage in a self-fertile nematode reveals novel sperm competition proteins.</title>
        <authorList>
            <person name="Yin D."/>
            <person name="Schwarz E.M."/>
            <person name="Thomas C.G."/>
            <person name="Felde R.L."/>
            <person name="Korf I.F."/>
            <person name="Cutter A.D."/>
            <person name="Schartner C.M."/>
            <person name="Ralston E.J."/>
            <person name="Meyer B.J."/>
            <person name="Haag E.S."/>
        </authorList>
    </citation>
    <scope>NUCLEOTIDE SEQUENCE [LARGE SCALE GENOMIC DNA]</scope>
    <source>
        <strain evidence="3">JU1422</strain>
    </source>
</reference>
<dbReference type="OrthoDB" id="5868887at2759"/>
<evidence type="ECO:0000313" key="2">
    <source>
        <dbReference type="EMBL" id="PIC45920.1"/>
    </source>
</evidence>
<name>A0A2G5V2G4_9PELO</name>
<evidence type="ECO:0000256" key="1">
    <source>
        <dbReference type="SAM" id="MobiDB-lite"/>
    </source>
</evidence>
<dbReference type="Proteomes" id="UP000230233">
    <property type="component" value="Chromosome II"/>
</dbReference>
<feature type="region of interest" description="Disordered" evidence="1">
    <location>
        <begin position="1"/>
        <end position="37"/>
    </location>
</feature>
<evidence type="ECO:0000313" key="3">
    <source>
        <dbReference type="Proteomes" id="UP000230233"/>
    </source>
</evidence>
<keyword evidence="3" id="KW-1185">Reference proteome</keyword>